<dbReference type="Proteomes" id="UP000799766">
    <property type="component" value="Unassembled WGS sequence"/>
</dbReference>
<sequence>MWKGFHHGKSERERGLKGSKVRKHSTDLRDGMLGAELGQPQFVVCRVGDSHHDDAVSGGVAHARVERVVVSTRYCLVATVLQGPGHDEKAPAGGRSSVKRQLLAYLDGLADVARDDKDPRRRARWNISEGRWRRVRRRGLAETLHLPVPASPN</sequence>
<evidence type="ECO:0000313" key="2">
    <source>
        <dbReference type="EMBL" id="KAF2460325.1"/>
    </source>
</evidence>
<dbReference type="AlphaFoldDB" id="A0A6A6P8Q3"/>
<protein>
    <submittedName>
        <fullName evidence="2">Uncharacterized protein</fullName>
    </submittedName>
</protein>
<proteinExistence type="predicted"/>
<dbReference type="EMBL" id="MU001673">
    <property type="protein sequence ID" value="KAF2460325.1"/>
    <property type="molecule type" value="Genomic_DNA"/>
</dbReference>
<keyword evidence="3" id="KW-1185">Reference proteome</keyword>
<gene>
    <name evidence="2" type="ORF">BDY21DRAFT_335054</name>
</gene>
<reference evidence="2" key="1">
    <citation type="journal article" date="2020" name="Stud. Mycol.">
        <title>101 Dothideomycetes genomes: a test case for predicting lifestyles and emergence of pathogens.</title>
        <authorList>
            <person name="Haridas S."/>
            <person name="Albert R."/>
            <person name="Binder M."/>
            <person name="Bloem J."/>
            <person name="Labutti K."/>
            <person name="Salamov A."/>
            <person name="Andreopoulos B."/>
            <person name="Baker S."/>
            <person name="Barry K."/>
            <person name="Bills G."/>
            <person name="Bluhm B."/>
            <person name="Cannon C."/>
            <person name="Castanera R."/>
            <person name="Culley D."/>
            <person name="Daum C."/>
            <person name="Ezra D."/>
            <person name="Gonzalez J."/>
            <person name="Henrissat B."/>
            <person name="Kuo A."/>
            <person name="Liang C."/>
            <person name="Lipzen A."/>
            <person name="Lutzoni F."/>
            <person name="Magnuson J."/>
            <person name="Mondo S."/>
            <person name="Nolan M."/>
            <person name="Ohm R."/>
            <person name="Pangilinan J."/>
            <person name="Park H.-J."/>
            <person name="Ramirez L."/>
            <person name="Alfaro M."/>
            <person name="Sun H."/>
            <person name="Tritt A."/>
            <person name="Yoshinaga Y."/>
            <person name="Zwiers L.-H."/>
            <person name="Turgeon B."/>
            <person name="Goodwin S."/>
            <person name="Spatafora J."/>
            <person name="Crous P."/>
            <person name="Grigoriev I."/>
        </authorList>
    </citation>
    <scope>NUCLEOTIDE SEQUENCE</scope>
    <source>
        <strain evidence="2">ATCC 16933</strain>
    </source>
</reference>
<evidence type="ECO:0000256" key="1">
    <source>
        <dbReference type="SAM" id="MobiDB-lite"/>
    </source>
</evidence>
<organism evidence="2 3">
    <name type="scientific">Lineolata rhizophorae</name>
    <dbReference type="NCBI Taxonomy" id="578093"/>
    <lineage>
        <taxon>Eukaryota</taxon>
        <taxon>Fungi</taxon>
        <taxon>Dikarya</taxon>
        <taxon>Ascomycota</taxon>
        <taxon>Pezizomycotina</taxon>
        <taxon>Dothideomycetes</taxon>
        <taxon>Dothideomycetes incertae sedis</taxon>
        <taxon>Lineolatales</taxon>
        <taxon>Lineolataceae</taxon>
        <taxon>Lineolata</taxon>
    </lineage>
</organism>
<name>A0A6A6P8Q3_9PEZI</name>
<accession>A0A6A6P8Q3</accession>
<feature type="region of interest" description="Disordered" evidence="1">
    <location>
        <begin position="1"/>
        <end position="23"/>
    </location>
</feature>
<evidence type="ECO:0000313" key="3">
    <source>
        <dbReference type="Proteomes" id="UP000799766"/>
    </source>
</evidence>